<evidence type="ECO:0000256" key="1">
    <source>
        <dbReference type="SAM" id="MobiDB-lite"/>
    </source>
</evidence>
<comment type="caution">
    <text evidence="2">The sequence shown here is derived from an EMBL/GenBank/DDBJ whole genome shotgun (WGS) entry which is preliminary data.</text>
</comment>
<sequence>SDEINPHCFNVESDFVESFSNRDTLIDSSPKFDFLEKFSGAFMPTSVADKELQDNDFQKEKIDIVTNTDELLPPSIESDDYDSEGEIDVLEELRVDNSIPKSENKLSDNKGGKGARKVEEPGEVRSFDENERL</sequence>
<feature type="region of interest" description="Disordered" evidence="1">
    <location>
        <begin position="92"/>
        <end position="133"/>
    </location>
</feature>
<proteinExistence type="predicted"/>
<accession>A0A699LFM0</accession>
<dbReference type="EMBL" id="BKCJ010602046">
    <property type="protein sequence ID" value="GFB32374.1"/>
    <property type="molecule type" value="Genomic_DNA"/>
</dbReference>
<feature type="compositionally biased region" description="Basic and acidic residues" evidence="1">
    <location>
        <begin position="102"/>
        <end position="133"/>
    </location>
</feature>
<name>A0A699LFM0_TANCI</name>
<reference evidence="2" key="1">
    <citation type="journal article" date="2019" name="Sci. Rep.">
        <title>Draft genome of Tanacetum cinerariifolium, the natural source of mosquito coil.</title>
        <authorList>
            <person name="Yamashiro T."/>
            <person name="Shiraishi A."/>
            <person name="Satake H."/>
            <person name="Nakayama K."/>
        </authorList>
    </citation>
    <scope>NUCLEOTIDE SEQUENCE</scope>
</reference>
<gene>
    <name evidence="2" type="ORF">Tci_704345</name>
</gene>
<organism evidence="2">
    <name type="scientific">Tanacetum cinerariifolium</name>
    <name type="common">Dalmatian daisy</name>
    <name type="synonym">Chrysanthemum cinerariifolium</name>
    <dbReference type="NCBI Taxonomy" id="118510"/>
    <lineage>
        <taxon>Eukaryota</taxon>
        <taxon>Viridiplantae</taxon>
        <taxon>Streptophyta</taxon>
        <taxon>Embryophyta</taxon>
        <taxon>Tracheophyta</taxon>
        <taxon>Spermatophyta</taxon>
        <taxon>Magnoliopsida</taxon>
        <taxon>eudicotyledons</taxon>
        <taxon>Gunneridae</taxon>
        <taxon>Pentapetalae</taxon>
        <taxon>asterids</taxon>
        <taxon>campanulids</taxon>
        <taxon>Asterales</taxon>
        <taxon>Asteraceae</taxon>
        <taxon>Asteroideae</taxon>
        <taxon>Anthemideae</taxon>
        <taxon>Anthemidinae</taxon>
        <taxon>Tanacetum</taxon>
    </lineage>
</organism>
<protein>
    <submittedName>
        <fullName evidence="2">Uncharacterized protein</fullName>
    </submittedName>
</protein>
<feature type="non-terminal residue" evidence="2">
    <location>
        <position position="1"/>
    </location>
</feature>
<dbReference type="AlphaFoldDB" id="A0A699LFM0"/>
<evidence type="ECO:0000313" key="2">
    <source>
        <dbReference type="EMBL" id="GFB32374.1"/>
    </source>
</evidence>